<evidence type="ECO:0000256" key="10">
    <source>
        <dbReference type="SAM" id="Coils"/>
    </source>
</evidence>
<evidence type="ECO:0000256" key="7">
    <source>
        <dbReference type="ARBA" id="ARBA00023204"/>
    </source>
</evidence>
<keyword evidence="7 9" id="KW-0234">DNA repair</keyword>
<keyword evidence="5 9" id="KW-0227">DNA damage</keyword>
<evidence type="ECO:0000256" key="3">
    <source>
        <dbReference type="ARBA" id="ARBA00021315"/>
    </source>
</evidence>
<comment type="function">
    <text evidence="1 9">May be involved in recombinational repair of damaged DNA.</text>
</comment>
<dbReference type="GO" id="GO:0006281">
    <property type="term" value="P:DNA repair"/>
    <property type="evidence" value="ECO:0007669"/>
    <property type="project" value="UniProtKB-KW"/>
</dbReference>
<evidence type="ECO:0000313" key="12">
    <source>
        <dbReference type="EMBL" id="MBJ7544856.1"/>
    </source>
</evidence>
<sequence length="567" mass="60896">MLVALSIRDIVLIDKLDLGFEKGFTVFTGETGAGKSIILDSLSLALGARGDGGLVRRGATSASVTASFDLNDAHPAMALLAEQGFDSEDTLILRRVQGEDGRTKAFINDRPVSTGLLKQLGKMLVEIHGQHDDRALLDPATHRHLLDQFGGLIGEVQDVSRLWEAWREKNKAVDELEKALAVAEREKDYLTAACEELNQLAPQPGEEDDLATRRASIVAAQKARADLEDIADALNAPQFPAAKLSAALRRLERTPNIPDALKPIQSALERVLIEAEEARELVEAQLRGESGDNVEAIEERLFRLRAVARKYRVSVNDLPAVHARFREDLGRIETGEEDLAAARKAAAEFGAVYARAADALSEKRRATAALLDAAVQAELAPLKLDKARFVTEIEPLPEDRSGLRGGPFGREQAMFYVQTNPGAKPGPLMKVASGGELARFLLALKVVLAEKATAPVLVFDEIDTGVGGATAAAIGERQARLGTRAQVLAVTHSPQVAANADQHIRLHKAARGEGDAIVVTTSAEVLSMEGRREEIARMLAGKEVTAEARAAAESLIGARHVGAHHVA</sequence>
<evidence type="ECO:0000259" key="11">
    <source>
        <dbReference type="Pfam" id="PF02463"/>
    </source>
</evidence>
<evidence type="ECO:0000256" key="1">
    <source>
        <dbReference type="ARBA" id="ARBA00003618"/>
    </source>
</evidence>
<keyword evidence="6" id="KW-0067">ATP-binding</keyword>
<evidence type="ECO:0000313" key="13">
    <source>
        <dbReference type="Proteomes" id="UP000623250"/>
    </source>
</evidence>
<keyword evidence="4" id="KW-0547">Nucleotide-binding</keyword>
<feature type="coiled-coil region" evidence="10">
    <location>
        <begin position="166"/>
        <end position="200"/>
    </location>
</feature>
<evidence type="ECO:0000256" key="6">
    <source>
        <dbReference type="ARBA" id="ARBA00022840"/>
    </source>
</evidence>
<evidence type="ECO:0000256" key="9">
    <source>
        <dbReference type="PIRNR" id="PIRNR003128"/>
    </source>
</evidence>
<dbReference type="SUPFAM" id="SSF52540">
    <property type="entry name" value="P-loop containing nucleoside triphosphate hydrolases"/>
    <property type="match status" value="2"/>
</dbReference>
<dbReference type="CDD" id="cd03241">
    <property type="entry name" value="ABC_RecN"/>
    <property type="match status" value="2"/>
</dbReference>
<comment type="caution">
    <text evidence="12">The sequence shown here is derived from an EMBL/GenBank/DDBJ whole genome shotgun (WGS) entry which is preliminary data.</text>
</comment>
<feature type="domain" description="RecF/RecN/SMC N-terminal" evidence="11">
    <location>
        <begin position="15"/>
        <end position="510"/>
    </location>
</feature>
<dbReference type="InterPro" id="IPR003395">
    <property type="entry name" value="RecF/RecN/SMC_N"/>
</dbReference>
<dbReference type="InterPro" id="IPR004604">
    <property type="entry name" value="DNA_recomb/repair_RecN"/>
</dbReference>
<dbReference type="NCBIfam" id="TIGR00634">
    <property type="entry name" value="recN"/>
    <property type="match status" value="1"/>
</dbReference>
<dbReference type="GO" id="GO:0043590">
    <property type="term" value="C:bacterial nucleoid"/>
    <property type="evidence" value="ECO:0007669"/>
    <property type="project" value="TreeGrafter"/>
</dbReference>
<evidence type="ECO:0000256" key="4">
    <source>
        <dbReference type="ARBA" id="ARBA00022741"/>
    </source>
</evidence>
<dbReference type="GO" id="GO:0009432">
    <property type="term" value="P:SOS response"/>
    <property type="evidence" value="ECO:0007669"/>
    <property type="project" value="TreeGrafter"/>
</dbReference>
<proteinExistence type="inferred from homology"/>
<organism evidence="12 13">
    <name type="scientific">Rhodomicrobium udaipurense</name>
    <dbReference type="NCBI Taxonomy" id="1202716"/>
    <lineage>
        <taxon>Bacteria</taxon>
        <taxon>Pseudomonadati</taxon>
        <taxon>Pseudomonadota</taxon>
        <taxon>Alphaproteobacteria</taxon>
        <taxon>Hyphomicrobiales</taxon>
        <taxon>Hyphomicrobiaceae</taxon>
        <taxon>Rhodomicrobium</taxon>
    </lineage>
</organism>
<evidence type="ECO:0000256" key="8">
    <source>
        <dbReference type="ARBA" id="ARBA00033408"/>
    </source>
</evidence>
<dbReference type="Proteomes" id="UP000623250">
    <property type="component" value="Unassembled WGS sequence"/>
</dbReference>
<dbReference type="FunFam" id="3.40.50.300:FF:000319">
    <property type="entry name" value="DNA repair protein RecN"/>
    <property type="match status" value="1"/>
</dbReference>
<dbReference type="RefSeq" id="WP_199502521.1">
    <property type="nucleotide sequence ID" value="NZ_JAEMUK010000081.1"/>
</dbReference>
<keyword evidence="10" id="KW-0175">Coiled coil</keyword>
<evidence type="ECO:0000256" key="5">
    <source>
        <dbReference type="ARBA" id="ARBA00022763"/>
    </source>
</evidence>
<name>A0A8I1KL10_9HYPH</name>
<dbReference type="PANTHER" id="PTHR11059">
    <property type="entry name" value="DNA REPAIR PROTEIN RECN"/>
    <property type="match status" value="1"/>
</dbReference>
<protein>
    <recommendedName>
        <fullName evidence="3 9">DNA repair protein RecN</fullName>
    </recommendedName>
    <alternativeName>
        <fullName evidence="8 9">Recombination protein N</fullName>
    </alternativeName>
</protein>
<comment type="similarity">
    <text evidence="2 9">Belongs to the RecN family.</text>
</comment>
<dbReference type="Pfam" id="PF02463">
    <property type="entry name" value="SMC_N"/>
    <property type="match status" value="1"/>
</dbReference>
<reference evidence="12 13" key="1">
    <citation type="submission" date="2020-12" db="EMBL/GenBank/DDBJ databases">
        <title>Revised draft genomes of Rhodomicrobium vannielii ATCC 17100 and Rhodomicrobium udaipurense JA643.</title>
        <authorList>
            <person name="Conners E.M."/>
            <person name="Davenport E.J."/>
            <person name="Bose A."/>
        </authorList>
    </citation>
    <scope>NUCLEOTIDE SEQUENCE [LARGE SCALE GENOMIC DNA]</scope>
    <source>
        <strain evidence="12 13">JA643</strain>
    </source>
</reference>
<gene>
    <name evidence="12" type="primary">recN</name>
    <name evidence="12" type="ORF">JDN41_14985</name>
</gene>
<dbReference type="PANTHER" id="PTHR11059:SF0">
    <property type="entry name" value="DNA REPAIR PROTEIN RECN"/>
    <property type="match status" value="1"/>
</dbReference>
<dbReference type="PIRSF" id="PIRSF003128">
    <property type="entry name" value="RecN"/>
    <property type="match status" value="1"/>
</dbReference>
<accession>A0A8I1KL10</accession>
<keyword evidence="13" id="KW-1185">Reference proteome</keyword>
<dbReference type="GO" id="GO:0005524">
    <property type="term" value="F:ATP binding"/>
    <property type="evidence" value="ECO:0007669"/>
    <property type="project" value="UniProtKB-KW"/>
</dbReference>
<dbReference type="AlphaFoldDB" id="A0A8I1KL10"/>
<dbReference type="InterPro" id="IPR027417">
    <property type="entry name" value="P-loop_NTPase"/>
</dbReference>
<dbReference type="EMBL" id="JAEMUK010000081">
    <property type="protein sequence ID" value="MBJ7544856.1"/>
    <property type="molecule type" value="Genomic_DNA"/>
</dbReference>
<evidence type="ECO:0000256" key="2">
    <source>
        <dbReference type="ARBA" id="ARBA00009441"/>
    </source>
</evidence>
<dbReference type="GO" id="GO:0006310">
    <property type="term" value="P:DNA recombination"/>
    <property type="evidence" value="ECO:0007669"/>
    <property type="project" value="InterPro"/>
</dbReference>
<dbReference type="Gene3D" id="3.40.50.300">
    <property type="entry name" value="P-loop containing nucleotide triphosphate hydrolases"/>
    <property type="match status" value="2"/>
</dbReference>